<comment type="caution">
    <text evidence="2">The sequence shown here is derived from an EMBL/GenBank/DDBJ whole genome shotgun (WGS) entry which is preliminary data.</text>
</comment>
<name>X0WYQ1_9ZZZZ</name>
<proteinExistence type="predicted"/>
<feature type="transmembrane region" description="Helical" evidence="1">
    <location>
        <begin position="94"/>
        <end position="113"/>
    </location>
</feature>
<evidence type="ECO:0000313" key="2">
    <source>
        <dbReference type="EMBL" id="GAG29548.1"/>
    </source>
</evidence>
<reference evidence="2" key="1">
    <citation type="journal article" date="2014" name="Front. Microbiol.">
        <title>High frequency of phylogenetically diverse reductive dehalogenase-homologous genes in deep subseafloor sedimentary metagenomes.</title>
        <authorList>
            <person name="Kawai M."/>
            <person name="Futagami T."/>
            <person name="Toyoda A."/>
            <person name="Takaki Y."/>
            <person name="Nishi S."/>
            <person name="Hori S."/>
            <person name="Arai W."/>
            <person name="Tsubouchi T."/>
            <person name="Morono Y."/>
            <person name="Uchiyama I."/>
            <person name="Ito T."/>
            <person name="Fujiyama A."/>
            <person name="Inagaki F."/>
            <person name="Takami H."/>
        </authorList>
    </citation>
    <scope>NUCLEOTIDE SEQUENCE</scope>
    <source>
        <strain evidence="2">Expedition CK06-06</strain>
    </source>
</reference>
<keyword evidence="1" id="KW-0472">Membrane</keyword>
<dbReference type="EMBL" id="BARS01047765">
    <property type="protein sequence ID" value="GAG29548.1"/>
    <property type="molecule type" value="Genomic_DNA"/>
</dbReference>
<feature type="non-terminal residue" evidence="2">
    <location>
        <position position="139"/>
    </location>
</feature>
<protein>
    <submittedName>
        <fullName evidence="2">Uncharacterized protein</fullName>
    </submittedName>
</protein>
<sequence length="139" mass="15031">MVKEDLVLEKSETVQKDYNKEIKSLGKALVTLSGLMGFISMLFFYVLPDLFYLWHIKVTGYNDIKVVFGGFSSGGYSRGGMINSSNIRFIEESGIMILVGLLTILGTLIAFAGTRKSSKGAGILGGILLLLARANSGLN</sequence>
<keyword evidence="1" id="KW-1133">Transmembrane helix</keyword>
<feature type="transmembrane region" description="Helical" evidence="1">
    <location>
        <begin position="28"/>
        <end position="47"/>
    </location>
</feature>
<evidence type="ECO:0000256" key="1">
    <source>
        <dbReference type="SAM" id="Phobius"/>
    </source>
</evidence>
<gene>
    <name evidence="2" type="ORF">S01H1_71700</name>
</gene>
<keyword evidence="1" id="KW-0812">Transmembrane</keyword>
<organism evidence="2">
    <name type="scientific">marine sediment metagenome</name>
    <dbReference type="NCBI Taxonomy" id="412755"/>
    <lineage>
        <taxon>unclassified sequences</taxon>
        <taxon>metagenomes</taxon>
        <taxon>ecological metagenomes</taxon>
    </lineage>
</organism>
<dbReference type="AlphaFoldDB" id="X0WYQ1"/>
<accession>X0WYQ1</accession>